<evidence type="ECO:0000256" key="12">
    <source>
        <dbReference type="PIRSR" id="PIRSR601384-1"/>
    </source>
</evidence>
<keyword evidence="15" id="KW-1185">Reference proteome</keyword>
<evidence type="ECO:0000256" key="11">
    <source>
        <dbReference type="ARBA" id="ARBA00023145"/>
    </source>
</evidence>
<dbReference type="EMBL" id="JAUJDW010000142">
    <property type="protein sequence ID" value="KAK0625598.1"/>
    <property type="molecule type" value="Genomic_DNA"/>
</dbReference>
<name>A0AA40C630_9PEZI</name>
<feature type="binding site" evidence="13">
    <location>
        <position position="86"/>
    </location>
    <ligand>
        <name>Zn(2+)</name>
        <dbReference type="ChEBI" id="CHEBI:29105"/>
        <note>catalytic</note>
    </ligand>
</feature>
<keyword evidence="5" id="KW-0165">Cleavage on pair of basic residues</keyword>
<protein>
    <recommendedName>
        <fullName evidence="3">deuterolysin</fullName>
        <ecNumber evidence="3">3.4.24.39</ecNumber>
    </recommendedName>
</protein>
<organism evidence="14 15">
    <name type="scientific">Lasiodiplodia hormozganensis</name>
    <dbReference type="NCBI Taxonomy" id="869390"/>
    <lineage>
        <taxon>Eukaryota</taxon>
        <taxon>Fungi</taxon>
        <taxon>Dikarya</taxon>
        <taxon>Ascomycota</taxon>
        <taxon>Pezizomycotina</taxon>
        <taxon>Dothideomycetes</taxon>
        <taxon>Dothideomycetes incertae sedis</taxon>
        <taxon>Botryosphaeriales</taxon>
        <taxon>Botryosphaeriaceae</taxon>
        <taxon>Lasiodiplodia</taxon>
    </lineage>
</organism>
<keyword evidence="9 13" id="KW-0862">Zinc</keyword>
<feature type="binding site" evidence="13">
    <location>
        <position position="97"/>
    </location>
    <ligand>
        <name>Zn(2+)</name>
        <dbReference type="ChEBI" id="CHEBI:29105"/>
        <note>catalytic</note>
    </ligand>
</feature>
<sequence>MEVTLTNTESQPKQGPQPQIAFASAIADECETIEQGPVKFHCEDVLGFCKIDNGDWSAAYAFDFPSLTQTCHDLDLTGVMIHELSHLSRVFNPDTHDYATGWPNAANLPVDMATENADTYRLYAQAVYLGCPVDDDTLQIYNCKEGKHAKELKSQNQGLLKLHGPYLATYDPCSSVIAIASPPTQTILLYDVRNFDKSSAASQLDPELVAQITEEVRKEFCLVVSFLKVKTSTMRPPPLPRNPTTAFHSFVRRFFTQSAQEPSNRAEWAAFFLFEVYRDFLLRPKSYNKYHMTLVQWVYLRHSLNMLGSSELYVFVDIAFQIFSFDYDIPARTMAIQCPSNSQQRFSYYLVLTIHEQLWMAQHRLPGYRDRIQDYDASDDFPQRHATCGVDSLSGTNCSMPVVWNPRRRLQQAHRNHG</sequence>
<keyword evidence="10" id="KW-0482">Metalloprotease</keyword>
<keyword evidence="6 13" id="KW-0479">Metal-binding</keyword>
<keyword evidence="8" id="KW-0378">Hydrolase</keyword>
<dbReference type="AlphaFoldDB" id="A0AA40C630"/>
<dbReference type="PANTHER" id="PTHR37016">
    <property type="match status" value="1"/>
</dbReference>
<dbReference type="Proteomes" id="UP001175001">
    <property type="component" value="Unassembled WGS sequence"/>
</dbReference>
<evidence type="ECO:0000256" key="4">
    <source>
        <dbReference type="ARBA" id="ARBA00022670"/>
    </source>
</evidence>
<keyword evidence="11" id="KW-0865">Zymogen</keyword>
<evidence type="ECO:0000313" key="15">
    <source>
        <dbReference type="Proteomes" id="UP001175001"/>
    </source>
</evidence>
<dbReference type="SUPFAM" id="SSF55486">
    <property type="entry name" value="Metalloproteases ('zincins'), catalytic domain"/>
    <property type="match status" value="1"/>
</dbReference>
<dbReference type="InterPro" id="IPR001384">
    <property type="entry name" value="Peptidase_M35"/>
</dbReference>
<evidence type="ECO:0000256" key="6">
    <source>
        <dbReference type="ARBA" id="ARBA00022723"/>
    </source>
</evidence>
<feature type="binding site" evidence="13">
    <location>
        <position position="82"/>
    </location>
    <ligand>
        <name>Zn(2+)</name>
        <dbReference type="ChEBI" id="CHEBI:29105"/>
        <note>catalytic</note>
    </ligand>
</feature>
<dbReference type="Pfam" id="PF02102">
    <property type="entry name" value="Peptidase_M35"/>
    <property type="match status" value="1"/>
</dbReference>
<dbReference type="Gene3D" id="3.40.390.10">
    <property type="entry name" value="Collagenase (Catalytic Domain)"/>
    <property type="match status" value="1"/>
</dbReference>
<evidence type="ECO:0000256" key="1">
    <source>
        <dbReference type="ARBA" id="ARBA00001187"/>
    </source>
</evidence>
<dbReference type="InterPro" id="IPR050414">
    <property type="entry name" value="Fungal_M35_metalloproteases"/>
</dbReference>
<comment type="caution">
    <text evidence="14">The sequence shown here is derived from an EMBL/GenBank/DDBJ whole genome shotgun (WGS) entry which is preliminary data.</text>
</comment>
<comment type="similarity">
    <text evidence="2">Belongs to the peptidase M35 family.</text>
</comment>
<dbReference type="InterPro" id="IPR024079">
    <property type="entry name" value="MetalloPept_cat_dom_sf"/>
</dbReference>
<evidence type="ECO:0000256" key="5">
    <source>
        <dbReference type="ARBA" id="ARBA00022685"/>
    </source>
</evidence>
<comment type="catalytic activity">
    <reaction evidence="1">
        <text>Preferential cleavage of bonds with hydrophobic residues in P1'. Also 3-Asn-|-Gln-4 and 8-Gly-|-Ser-9 bonds in insulin B chain.</text>
        <dbReference type="EC" id="3.4.24.39"/>
    </reaction>
</comment>
<evidence type="ECO:0000256" key="8">
    <source>
        <dbReference type="ARBA" id="ARBA00022801"/>
    </source>
</evidence>
<accession>A0AA40C630</accession>
<dbReference type="GO" id="GO:0046872">
    <property type="term" value="F:metal ion binding"/>
    <property type="evidence" value="ECO:0007669"/>
    <property type="project" value="UniProtKB-KW"/>
</dbReference>
<keyword evidence="7" id="KW-0732">Signal</keyword>
<gene>
    <name evidence="14" type="primary">MEP4</name>
    <name evidence="14" type="ORF">DIS24_g11083</name>
</gene>
<evidence type="ECO:0000256" key="3">
    <source>
        <dbReference type="ARBA" id="ARBA00012431"/>
    </source>
</evidence>
<evidence type="ECO:0000313" key="14">
    <source>
        <dbReference type="EMBL" id="KAK0625598.1"/>
    </source>
</evidence>
<comment type="cofactor">
    <cofactor evidence="13">
        <name>Zn(2+)</name>
        <dbReference type="ChEBI" id="CHEBI:29105"/>
    </cofactor>
    <text evidence="13">Binds 1 zinc ion per subunit.</text>
</comment>
<evidence type="ECO:0000256" key="10">
    <source>
        <dbReference type="ARBA" id="ARBA00023049"/>
    </source>
</evidence>
<evidence type="ECO:0000256" key="9">
    <source>
        <dbReference type="ARBA" id="ARBA00022833"/>
    </source>
</evidence>
<dbReference type="EC" id="3.4.24.39" evidence="3"/>
<dbReference type="PANTHER" id="PTHR37016:SF5">
    <property type="entry name" value="DEUTEROLYSIN"/>
    <property type="match status" value="1"/>
</dbReference>
<evidence type="ECO:0000256" key="7">
    <source>
        <dbReference type="ARBA" id="ARBA00022729"/>
    </source>
</evidence>
<evidence type="ECO:0000256" key="2">
    <source>
        <dbReference type="ARBA" id="ARBA00010279"/>
    </source>
</evidence>
<reference evidence="14" key="1">
    <citation type="submission" date="2023-06" db="EMBL/GenBank/DDBJ databases">
        <title>Multi-omics analyses reveal the molecular pathogenesis toolkit of Lasiodiplodia hormozganensis, a cross-kingdom pathogen.</title>
        <authorList>
            <person name="Felix C."/>
            <person name="Meneses R."/>
            <person name="Goncalves M.F.M."/>
            <person name="Tilleman L."/>
            <person name="Duarte A.S."/>
            <person name="Jorrin-Novo J.V."/>
            <person name="Van De Peer Y."/>
            <person name="Deforce D."/>
            <person name="Van Nieuwerburgh F."/>
            <person name="Esteves A.C."/>
            <person name="Alves A."/>
        </authorList>
    </citation>
    <scope>NUCLEOTIDE SEQUENCE</scope>
    <source>
        <strain evidence="14">CBS 339.90</strain>
    </source>
</reference>
<evidence type="ECO:0000256" key="13">
    <source>
        <dbReference type="PIRSR" id="PIRSR601384-2"/>
    </source>
</evidence>
<feature type="active site" evidence="12">
    <location>
        <position position="83"/>
    </location>
</feature>
<keyword evidence="4 14" id="KW-0645">Protease</keyword>
<proteinExistence type="inferred from homology"/>
<dbReference type="GO" id="GO:0006508">
    <property type="term" value="P:proteolysis"/>
    <property type="evidence" value="ECO:0007669"/>
    <property type="project" value="UniProtKB-KW"/>
</dbReference>
<dbReference type="GO" id="GO:0004222">
    <property type="term" value="F:metalloendopeptidase activity"/>
    <property type="evidence" value="ECO:0007669"/>
    <property type="project" value="InterPro"/>
</dbReference>